<dbReference type="RefSeq" id="WP_086080426.1">
    <property type="nucleotide sequence ID" value="NZ_CP021111.1"/>
</dbReference>
<dbReference type="GO" id="GO:0022857">
    <property type="term" value="F:transmembrane transporter activity"/>
    <property type="evidence" value="ECO:0007669"/>
    <property type="project" value="InterPro"/>
</dbReference>
<feature type="transmembrane region" description="Helical" evidence="4">
    <location>
        <begin position="362"/>
        <end position="385"/>
    </location>
</feature>
<feature type="transmembrane region" description="Helical" evidence="4">
    <location>
        <begin position="338"/>
        <end position="356"/>
    </location>
</feature>
<feature type="transmembrane region" description="Helical" evidence="4">
    <location>
        <begin position="212"/>
        <end position="233"/>
    </location>
</feature>
<dbReference type="PROSITE" id="PS50850">
    <property type="entry name" value="MFS"/>
    <property type="match status" value="1"/>
</dbReference>
<dbReference type="EMBL" id="CP021111">
    <property type="protein sequence ID" value="ARP96779.1"/>
    <property type="molecule type" value="Genomic_DNA"/>
</dbReference>
<dbReference type="SUPFAM" id="SSF103473">
    <property type="entry name" value="MFS general substrate transporter"/>
    <property type="match status" value="1"/>
</dbReference>
<name>A0A1W6ZHI4_9BORD</name>
<dbReference type="Pfam" id="PF07690">
    <property type="entry name" value="MFS_1"/>
    <property type="match status" value="1"/>
</dbReference>
<feature type="transmembrane region" description="Helical" evidence="4">
    <location>
        <begin position="161"/>
        <end position="180"/>
    </location>
</feature>
<organism evidence="6 7">
    <name type="scientific">Bordetella genomosp. 13</name>
    <dbReference type="NCBI Taxonomy" id="463040"/>
    <lineage>
        <taxon>Bacteria</taxon>
        <taxon>Pseudomonadati</taxon>
        <taxon>Pseudomonadota</taxon>
        <taxon>Betaproteobacteria</taxon>
        <taxon>Burkholderiales</taxon>
        <taxon>Alcaligenaceae</taxon>
        <taxon>Bordetella</taxon>
    </lineage>
</organism>
<feature type="transmembrane region" description="Helical" evidence="4">
    <location>
        <begin position="304"/>
        <end position="326"/>
    </location>
</feature>
<evidence type="ECO:0000256" key="2">
    <source>
        <dbReference type="ARBA" id="ARBA00022989"/>
    </source>
</evidence>
<keyword evidence="2 4" id="KW-1133">Transmembrane helix</keyword>
<dbReference type="InterPro" id="IPR036259">
    <property type="entry name" value="MFS_trans_sf"/>
</dbReference>
<keyword evidence="3 4" id="KW-0472">Membrane</keyword>
<dbReference type="OrthoDB" id="5966585at2"/>
<accession>A0A1W6ZHI4</accession>
<feature type="transmembrane region" description="Helical" evidence="4">
    <location>
        <begin position="271"/>
        <end position="292"/>
    </location>
</feature>
<dbReference type="PANTHER" id="PTHR11360">
    <property type="entry name" value="MONOCARBOXYLATE TRANSPORTER"/>
    <property type="match status" value="1"/>
</dbReference>
<evidence type="ECO:0000256" key="4">
    <source>
        <dbReference type="SAM" id="Phobius"/>
    </source>
</evidence>
<feature type="domain" description="Major facilitator superfamily (MFS) profile" evidence="5">
    <location>
        <begin position="1"/>
        <end position="396"/>
    </location>
</feature>
<feature type="transmembrane region" description="Helical" evidence="4">
    <location>
        <begin position="239"/>
        <end position="259"/>
    </location>
</feature>
<keyword evidence="1 4" id="KW-0812">Transmembrane</keyword>
<reference evidence="6 7" key="1">
    <citation type="submission" date="2017-05" db="EMBL/GenBank/DDBJ databases">
        <title>Complete and WGS of Bordetella genogroups.</title>
        <authorList>
            <person name="Spilker T."/>
            <person name="LiPuma J."/>
        </authorList>
    </citation>
    <scope>NUCLEOTIDE SEQUENCE [LARGE SCALE GENOMIC DNA]</scope>
    <source>
        <strain evidence="6 7">AU7206</strain>
    </source>
</reference>
<dbReference type="Gene3D" id="1.20.1250.20">
    <property type="entry name" value="MFS general substrate transporter like domains"/>
    <property type="match status" value="1"/>
</dbReference>
<evidence type="ECO:0000256" key="1">
    <source>
        <dbReference type="ARBA" id="ARBA00022692"/>
    </source>
</evidence>
<proteinExistence type="predicted"/>
<sequence>MIPASTVVCLGLSQLLAWGVSFYLLGNFGPAMQAELGWSAAIVYGGLSGGILCMALASPLAGRAMDRLGGRVVMPAGALLVALGCALLALTHTLGLYAVAWAVLGVGMRLTLYDAAFAALARAGGPRARRAMSQITLFGGLASTVMWPVGQALAQALGWRGALLVYALIALAITPLFLALPAGRWSPDGETEQDGTRTWAAATAGDVRLAQALYAAIVMLASFLTAGNATHLIAMLRELGLAAQLAVSVSALWGIGQVSGRLAEVLFGGRIAPVALNAGTAAALPLCFLAGLGGGHIAAAAAYAFFYGACNGVLTITRGTLPLVLFDPRAYGTVTGRLLVPALLLTAAAPLVYAQVIERWGARAAMLLSLACALAMLAASLGLAWRFGMRRIEKTEF</sequence>
<dbReference type="InterPro" id="IPR020846">
    <property type="entry name" value="MFS_dom"/>
</dbReference>
<dbReference type="InterPro" id="IPR050327">
    <property type="entry name" value="Proton-linked_MCT"/>
</dbReference>
<dbReference type="PANTHER" id="PTHR11360:SF290">
    <property type="entry name" value="MONOCARBOXYLATE MFS PERMEASE"/>
    <property type="match status" value="1"/>
</dbReference>
<feature type="transmembrane region" description="Helical" evidence="4">
    <location>
        <begin position="96"/>
        <end position="119"/>
    </location>
</feature>
<feature type="transmembrane region" description="Helical" evidence="4">
    <location>
        <begin position="72"/>
        <end position="90"/>
    </location>
</feature>
<dbReference type="KEGG" id="bgm:CAL15_21880"/>
<feature type="transmembrane region" description="Helical" evidence="4">
    <location>
        <begin position="41"/>
        <end position="60"/>
    </location>
</feature>
<evidence type="ECO:0000313" key="6">
    <source>
        <dbReference type="EMBL" id="ARP96779.1"/>
    </source>
</evidence>
<dbReference type="AlphaFoldDB" id="A0A1W6ZHI4"/>
<gene>
    <name evidence="6" type="ORF">CAL15_21880</name>
</gene>
<protein>
    <submittedName>
        <fullName evidence="6">MFS transporter</fullName>
    </submittedName>
</protein>
<keyword evidence="7" id="KW-1185">Reference proteome</keyword>
<dbReference type="Proteomes" id="UP000194161">
    <property type="component" value="Chromosome"/>
</dbReference>
<dbReference type="InterPro" id="IPR011701">
    <property type="entry name" value="MFS"/>
</dbReference>
<evidence type="ECO:0000256" key="3">
    <source>
        <dbReference type="ARBA" id="ARBA00023136"/>
    </source>
</evidence>
<evidence type="ECO:0000259" key="5">
    <source>
        <dbReference type="PROSITE" id="PS50850"/>
    </source>
</evidence>
<dbReference type="STRING" id="463040.CAL15_21880"/>
<evidence type="ECO:0000313" key="7">
    <source>
        <dbReference type="Proteomes" id="UP000194161"/>
    </source>
</evidence>